<organism evidence="2 3">
    <name type="scientific">Kipferlia bialata</name>
    <dbReference type="NCBI Taxonomy" id="797122"/>
    <lineage>
        <taxon>Eukaryota</taxon>
        <taxon>Metamonada</taxon>
        <taxon>Carpediemonas-like organisms</taxon>
        <taxon>Kipferlia</taxon>
    </lineage>
</organism>
<comment type="caution">
    <text evidence="2">The sequence shown here is derived from an EMBL/GenBank/DDBJ whole genome shotgun (WGS) entry which is preliminary data.</text>
</comment>
<evidence type="ECO:0000313" key="3">
    <source>
        <dbReference type="Proteomes" id="UP000265618"/>
    </source>
</evidence>
<dbReference type="Proteomes" id="UP000265618">
    <property type="component" value="Unassembled WGS sequence"/>
</dbReference>
<feature type="compositionally biased region" description="Basic and acidic residues" evidence="1">
    <location>
        <begin position="37"/>
        <end position="57"/>
    </location>
</feature>
<feature type="compositionally biased region" description="Gly residues" evidence="1">
    <location>
        <begin position="417"/>
        <end position="426"/>
    </location>
</feature>
<gene>
    <name evidence="2" type="ORF">KIPB_000103</name>
</gene>
<protein>
    <submittedName>
        <fullName evidence="2">Uncharacterized protein</fullName>
    </submittedName>
</protein>
<reference evidence="2 3" key="1">
    <citation type="journal article" date="2018" name="PLoS ONE">
        <title>The draft genome of Kipferlia bialata reveals reductive genome evolution in fornicate parasites.</title>
        <authorList>
            <person name="Tanifuji G."/>
            <person name="Takabayashi S."/>
            <person name="Kume K."/>
            <person name="Takagi M."/>
            <person name="Nakayama T."/>
            <person name="Kamikawa R."/>
            <person name="Inagaki Y."/>
            <person name="Hashimoto T."/>
        </authorList>
    </citation>
    <scope>NUCLEOTIDE SEQUENCE [LARGE SCALE GENOMIC DNA]</scope>
    <source>
        <strain evidence="2">NY0173</strain>
    </source>
</reference>
<keyword evidence="3" id="KW-1185">Reference proteome</keyword>
<proteinExistence type="predicted"/>
<accession>A0A9K3CLS2</accession>
<evidence type="ECO:0000256" key="1">
    <source>
        <dbReference type="SAM" id="MobiDB-lite"/>
    </source>
</evidence>
<name>A0A9K3CLS2_9EUKA</name>
<feature type="region of interest" description="Disordered" evidence="1">
    <location>
        <begin position="1"/>
        <end position="84"/>
    </location>
</feature>
<dbReference type="EMBL" id="BDIP01000010">
    <property type="protein sequence ID" value="GIQ79456.1"/>
    <property type="molecule type" value="Genomic_DNA"/>
</dbReference>
<sequence>MELDIESPSPSPSSEHGQAQLPIGGFPQKHPPLTPAEEPHAKRPEADDARRGAEADSARTGAEGGVEAEEAGARVEGATHPHQPQAALCSKHHLEVRYRDNTTELYLCPECLLDIVNAGHSISKIPAGVLPERRMPHYRHLRRRGSWTPGDLARERLMEAIKSEHEHPTTVADLTERERHQLSLVERHGENWELGRDRGLIPEFSARALRVLWDNHKEQPSPLLYNILMGAEYSRVSANLRTARETGIHHDVLHHCSMLVAEAHTETDGEGERGPTPTPGVSYGLTLLATLCIGAEPSFRKMAVQTGMDLTRVYTAPPLIWEVCHLLHSVVPQLDMDDADHMQVRDYLVFAQEQTRDTAEHTDTYSDVVYFTESIGMFLDTHQARQRELEEQEREEMEGVVGALESLKGATDTETGPGAGIGTQLE</sequence>
<evidence type="ECO:0000313" key="2">
    <source>
        <dbReference type="EMBL" id="GIQ79456.1"/>
    </source>
</evidence>
<dbReference type="AlphaFoldDB" id="A0A9K3CLS2"/>
<feature type="region of interest" description="Disordered" evidence="1">
    <location>
        <begin position="406"/>
        <end position="426"/>
    </location>
</feature>